<evidence type="ECO:0000256" key="5">
    <source>
        <dbReference type="ARBA" id="ARBA00022679"/>
    </source>
</evidence>
<dbReference type="InterPro" id="IPR051471">
    <property type="entry name" value="Bacterial_PTS_sugar_comp"/>
</dbReference>
<dbReference type="Proteomes" id="UP000184076">
    <property type="component" value="Unassembled WGS sequence"/>
</dbReference>
<dbReference type="AlphaFoldDB" id="A0A1M5A371"/>
<dbReference type="GO" id="GO:0005737">
    <property type="term" value="C:cytoplasm"/>
    <property type="evidence" value="ECO:0007669"/>
    <property type="project" value="UniProtKB-SubCell"/>
</dbReference>
<keyword evidence="7" id="KW-0418">Kinase</keyword>
<dbReference type="PANTHER" id="PTHR33799">
    <property type="entry name" value="PTS PERMEASE-RELATED-RELATED"/>
    <property type="match status" value="1"/>
</dbReference>
<proteinExistence type="predicted"/>
<evidence type="ECO:0000256" key="1">
    <source>
        <dbReference type="ARBA" id="ARBA00004496"/>
    </source>
</evidence>
<keyword evidence="10" id="KW-1185">Reference proteome</keyword>
<keyword evidence="6" id="KW-0598">Phosphotransferase system</keyword>
<sequence>MEAPSSNAKIGLVVACHCAVAQEMVRAVELILGPQEGVRAVSMNPDTPLETMVRELTEAVAQVERGRGVIVATDLFGGTPTNVALALAGRNVEVVSGVNLPMLIKFAECRVSMTLAEAARAMKDYGRHHISVAGEIMTVGAGDRSHEGSSSHPD</sequence>
<protein>
    <submittedName>
        <fullName evidence="9">PTS system, mannose-specific IIA component</fullName>
    </submittedName>
</protein>
<dbReference type="SUPFAM" id="SSF53062">
    <property type="entry name" value="PTS system fructose IIA component-like"/>
    <property type="match status" value="1"/>
</dbReference>
<comment type="subcellular location">
    <subcellularLocation>
        <location evidence="1">Cytoplasm</location>
    </subcellularLocation>
</comment>
<evidence type="ECO:0000256" key="6">
    <source>
        <dbReference type="ARBA" id="ARBA00022683"/>
    </source>
</evidence>
<dbReference type="GO" id="GO:0016301">
    <property type="term" value="F:kinase activity"/>
    <property type="evidence" value="ECO:0007669"/>
    <property type="project" value="UniProtKB-KW"/>
</dbReference>
<organism evidence="9 10">
    <name type="scientific">Desulfacinum infernum DSM 9756</name>
    <dbReference type="NCBI Taxonomy" id="1121391"/>
    <lineage>
        <taxon>Bacteria</taxon>
        <taxon>Pseudomonadati</taxon>
        <taxon>Thermodesulfobacteriota</taxon>
        <taxon>Syntrophobacteria</taxon>
        <taxon>Syntrophobacterales</taxon>
        <taxon>Syntrophobacteraceae</taxon>
        <taxon>Desulfacinum</taxon>
    </lineage>
</organism>
<dbReference type="Gene3D" id="3.40.50.510">
    <property type="entry name" value="Phosphotransferase system, mannose-type IIA component"/>
    <property type="match status" value="1"/>
</dbReference>
<evidence type="ECO:0000256" key="2">
    <source>
        <dbReference type="ARBA" id="ARBA00022448"/>
    </source>
</evidence>
<evidence type="ECO:0000256" key="3">
    <source>
        <dbReference type="ARBA" id="ARBA00022490"/>
    </source>
</evidence>
<keyword evidence="4" id="KW-0762">Sugar transport</keyword>
<dbReference type="PROSITE" id="PS51096">
    <property type="entry name" value="PTS_EIIA_TYPE_4"/>
    <property type="match status" value="1"/>
</dbReference>
<dbReference type="STRING" id="1121391.SAMN02745206_01616"/>
<evidence type="ECO:0000256" key="7">
    <source>
        <dbReference type="ARBA" id="ARBA00022777"/>
    </source>
</evidence>
<evidence type="ECO:0000259" key="8">
    <source>
        <dbReference type="PROSITE" id="PS51096"/>
    </source>
</evidence>
<dbReference type="GO" id="GO:0016020">
    <property type="term" value="C:membrane"/>
    <property type="evidence" value="ECO:0007669"/>
    <property type="project" value="InterPro"/>
</dbReference>
<dbReference type="Pfam" id="PF03610">
    <property type="entry name" value="EIIA-man"/>
    <property type="match status" value="1"/>
</dbReference>
<evidence type="ECO:0000313" key="9">
    <source>
        <dbReference type="EMBL" id="SHF24645.1"/>
    </source>
</evidence>
<dbReference type="EMBL" id="FQVB01000013">
    <property type="protein sequence ID" value="SHF24645.1"/>
    <property type="molecule type" value="Genomic_DNA"/>
</dbReference>
<reference evidence="10" key="1">
    <citation type="submission" date="2016-11" db="EMBL/GenBank/DDBJ databases">
        <authorList>
            <person name="Varghese N."/>
            <person name="Submissions S."/>
        </authorList>
    </citation>
    <scope>NUCLEOTIDE SEQUENCE [LARGE SCALE GENOMIC DNA]</scope>
    <source>
        <strain evidence="10">DSM 9756</strain>
    </source>
</reference>
<dbReference type="CDD" id="cd00006">
    <property type="entry name" value="PTS_IIA_man"/>
    <property type="match status" value="1"/>
</dbReference>
<accession>A0A1M5A371</accession>
<dbReference type="GO" id="GO:0009401">
    <property type="term" value="P:phosphoenolpyruvate-dependent sugar phosphotransferase system"/>
    <property type="evidence" value="ECO:0007669"/>
    <property type="project" value="UniProtKB-KW"/>
</dbReference>
<dbReference type="InterPro" id="IPR036662">
    <property type="entry name" value="PTS_EIIA_man-typ_sf"/>
</dbReference>
<dbReference type="InterPro" id="IPR004701">
    <property type="entry name" value="PTS_EIIA_man-typ"/>
</dbReference>
<keyword evidence="5" id="KW-0808">Transferase</keyword>
<dbReference type="InterPro" id="IPR033887">
    <property type="entry name" value="PTS_IIA_man"/>
</dbReference>
<evidence type="ECO:0000313" key="10">
    <source>
        <dbReference type="Proteomes" id="UP000184076"/>
    </source>
</evidence>
<gene>
    <name evidence="9" type="ORF">SAMN02745206_01616</name>
</gene>
<dbReference type="PANTHER" id="PTHR33799:SF1">
    <property type="entry name" value="PTS SYSTEM MANNOSE-SPECIFIC EIIAB COMPONENT-RELATED"/>
    <property type="match status" value="1"/>
</dbReference>
<name>A0A1M5A371_9BACT</name>
<keyword evidence="2" id="KW-0813">Transport</keyword>
<evidence type="ECO:0000256" key="4">
    <source>
        <dbReference type="ARBA" id="ARBA00022597"/>
    </source>
</evidence>
<dbReference type="OrthoDB" id="9794368at2"/>
<dbReference type="RefSeq" id="WP_073038481.1">
    <property type="nucleotide sequence ID" value="NZ_FQVB01000013.1"/>
</dbReference>
<keyword evidence="3" id="KW-0963">Cytoplasm</keyword>
<feature type="domain" description="PTS EIIA type-4" evidence="8">
    <location>
        <begin position="9"/>
        <end position="130"/>
    </location>
</feature>